<evidence type="ECO:0000313" key="3">
    <source>
        <dbReference type="Proteomes" id="UP001597297"/>
    </source>
</evidence>
<dbReference type="CDD" id="cd09159">
    <property type="entry name" value="PLDc_ybhO_like_2"/>
    <property type="match status" value="1"/>
</dbReference>
<gene>
    <name evidence="2" type="ORF">ACFSQZ_07595</name>
</gene>
<sequence>MYAELGARAPEVSDAEFREDTTVELESTWTEGNEVETLVNGGEYFPAMLDAVKSAQKTITFETFVAVNAVVTYDLVMALSDRAENGVKVHFIIDGIGSRKMDERYLEKLRHSGVEVEIYKPMNYLSPWDCNNRDHRKILVVDGKVGFTGGAGYADCWDGDVEKEWRWRDTMYCLRGPVVADLQHAFNDNWKELTGSTLSGEEYFPYLKQEGRMKAQAVLGAPQERGDTLGASYLLAIDAAKESILIEHAYFIPNKELRGALLRARQRGVEIDIILPNDKIDTPVVRLTSRSHWPELLEAGVRIYEYGPCMLHGKLIVVDDVLSIIGSGNFDDRTFFINDELNVNVLSREFAAEQRAMFERDLAQSQRMTMEDTGYSWSERPKMWVGKLIEPQL</sequence>
<dbReference type="PANTHER" id="PTHR21248:SF22">
    <property type="entry name" value="PHOSPHOLIPASE D"/>
    <property type="match status" value="1"/>
</dbReference>
<accession>A0ABW5E1U8</accession>
<dbReference type="CDD" id="cd09110">
    <property type="entry name" value="PLDc_CLS_1"/>
    <property type="match status" value="1"/>
</dbReference>
<dbReference type="Proteomes" id="UP001597297">
    <property type="component" value="Unassembled WGS sequence"/>
</dbReference>
<dbReference type="Pfam" id="PF13091">
    <property type="entry name" value="PLDc_2"/>
    <property type="match status" value="2"/>
</dbReference>
<name>A0ABW5E1U8_9BACT</name>
<comment type="caution">
    <text evidence="2">The sequence shown here is derived from an EMBL/GenBank/DDBJ whole genome shotgun (WGS) entry which is preliminary data.</text>
</comment>
<keyword evidence="3" id="KW-1185">Reference proteome</keyword>
<dbReference type="Gene3D" id="3.30.870.10">
    <property type="entry name" value="Endonuclease Chain A"/>
    <property type="match status" value="2"/>
</dbReference>
<dbReference type="SMART" id="SM00155">
    <property type="entry name" value="PLDc"/>
    <property type="match status" value="2"/>
</dbReference>
<organism evidence="2 3">
    <name type="scientific">Rubritalea spongiae</name>
    <dbReference type="NCBI Taxonomy" id="430797"/>
    <lineage>
        <taxon>Bacteria</taxon>
        <taxon>Pseudomonadati</taxon>
        <taxon>Verrucomicrobiota</taxon>
        <taxon>Verrucomicrobiia</taxon>
        <taxon>Verrucomicrobiales</taxon>
        <taxon>Rubritaleaceae</taxon>
        <taxon>Rubritalea</taxon>
    </lineage>
</organism>
<protein>
    <submittedName>
        <fullName evidence="2">Phosphatidylserine/phosphatidylglycerophosphate/ cardiolipin synthase family protein</fullName>
    </submittedName>
</protein>
<dbReference type="InterPro" id="IPR001736">
    <property type="entry name" value="PLipase_D/transphosphatidylase"/>
</dbReference>
<reference evidence="3" key="1">
    <citation type="journal article" date="2019" name="Int. J. Syst. Evol. Microbiol.">
        <title>The Global Catalogue of Microorganisms (GCM) 10K type strain sequencing project: providing services to taxonomists for standard genome sequencing and annotation.</title>
        <authorList>
            <consortium name="The Broad Institute Genomics Platform"/>
            <consortium name="The Broad Institute Genome Sequencing Center for Infectious Disease"/>
            <person name="Wu L."/>
            <person name="Ma J."/>
        </authorList>
    </citation>
    <scope>NUCLEOTIDE SEQUENCE [LARGE SCALE GENOMIC DNA]</scope>
    <source>
        <strain evidence="3">JCM 16545</strain>
    </source>
</reference>
<dbReference type="EMBL" id="JBHUJC010000020">
    <property type="protein sequence ID" value="MFD2276327.1"/>
    <property type="molecule type" value="Genomic_DNA"/>
</dbReference>
<feature type="domain" description="PLD phosphodiesterase" evidence="1">
    <location>
        <begin position="130"/>
        <end position="157"/>
    </location>
</feature>
<dbReference type="PANTHER" id="PTHR21248">
    <property type="entry name" value="CARDIOLIPIN SYNTHASE"/>
    <property type="match status" value="1"/>
</dbReference>
<dbReference type="PROSITE" id="PS50035">
    <property type="entry name" value="PLD"/>
    <property type="match status" value="2"/>
</dbReference>
<dbReference type="InterPro" id="IPR025202">
    <property type="entry name" value="PLD-like_dom"/>
</dbReference>
<evidence type="ECO:0000313" key="2">
    <source>
        <dbReference type="EMBL" id="MFD2276327.1"/>
    </source>
</evidence>
<dbReference type="SUPFAM" id="SSF56024">
    <property type="entry name" value="Phospholipase D/nuclease"/>
    <property type="match status" value="2"/>
</dbReference>
<proteinExistence type="predicted"/>
<feature type="domain" description="PLD phosphodiesterase" evidence="1">
    <location>
        <begin position="310"/>
        <end position="334"/>
    </location>
</feature>
<dbReference type="RefSeq" id="WP_377094330.1">
    <property type="nucleotide sequence ID" value="NZ_JBHSJM010000001.1"/>
</dbReference>
<evidence type="ECO:0000259" key="1">
    <source>
        <dbReference type="PROSITE" id="PS50035"/>
    </source>
</evidence>